<dbReference type="EMBL" id="QKWJ01000067">
    <property type="protein sequence ID" value="RDK06295.1"/>
    <property type="molecule type" value="Genomic_DNA"/>
</dbReference>
<evidence type="ECO:0000313" key="3">
    <source>
        <dbReference type="Proteomes" id="UP000255165"/>
    </source>
</evidence>
<keyword evidence="3" id="KW-1185">Reference proteome</keyword>
<dbReference type="Gene3D" id="2.60.120.10">
    <property type="entry name" value="Jelly Rolls"/>
    <property type="match status" value="1"/>
</dbReference>
<name>A0A370NL30_9BURK</name>
<dbReference type="SUPFAM" id="SSF51182">
    <property type="entry name" value="RmlC-like cupins"/>
    <property type="match status" value="1"/>
</dbReference>
<comment type="caution">
    <text evidence="2">The sequence shown here is derived from an EMBL/GenBank/DDBJ whole genome shotgun (WGS) entry which is preliminary data.</text>
</comment>
<reference evidence="3" key="1">
    <citation type="submission" date="2018-06" db="EMBL/GenBank/DDBJ databases">
        <authorList>
            <person name="Feng T."/>
            <person name="Jeon C.O."/>
        </authorList>
    </citation>
    <scope>NUCLEOTIDE SEQUENCE [LARGE SCALE GENOMIC DNA]</scope>
    <source>
        <strain evidence="3">S23</strain>
    </source>
</reference>
<dbReference type="InterPro" id="IPR013096">
    <property type="entry name" value="Cupin_2"/>
</dbReference>
<evidence type="ECO:0000313" key="2">
    <source>
        <dbReference type="EMBL" id="RDK06295.1"/>
    </source>
</evidence>
<protein>
    <submittedName>
        <fullName evidence="2">Cupin domain-containing protein</fullName>
    </submittedName>
</protein>
<dbReference type="AlphaFoldDB" id="A0A370NL30"/>
<dbReference type="PANTHER" id="PTHR36156">
    <property type="entry name" value="SLR2101 PROTEIN"/>
    <property type="match status" value="1"/>
</dbReference>
<feature type="domain" description="Cupin type-2" evidence="1">
    <location>
        <begin position="122"/>
        <end position="176"/>
    </location>
</feature>
<evidence type="ECO:0000259" key="1">
    <source>
        <dbReference type="Pfam" id="PF07883"/>
    </source>
</evidence>
<dbReference type="RefSeq" id="WP_115215326.1">
    <property type="nucleotide sequence ID" value="NZ_QKWJ01000067.1"/>
</dbReference>
<dbReference type="CDD" id="cd02231">
    <property type="entry name" value="cupin_BLL6423-like"/>
    <property type="match status" value="1"/>
</dbReference>
<proteinExistence type="predicted"/>
<dbReference type="Pfam" id="PF07883">
    <property type="entry name" value="Cupin_2"/>
    <property type="match status" value="1"/>
</dbReference>
<accession>A0A370NL30</accession>
<dbReference type="InterPro" id="IPR047142">
    <property type="entry name" value="OryJ/VirC-like"/>
</dbReference>
<organism evidence="2 3">
    <name type="scientific">Cupriavidus lacunae</name>
    <dbReference type="NCBI Taxonomy" id="2666307"/>
    <lineage>
        <taxon>Bacteria</taxon>
        <taxon>Pseudomonadati</taxon>
        <taxon>Pseudomonadota</taxon>
        <taxon>Betaproteobacteria</taxon>
        <taxon>Burkholderiales</taxon>
        <taxon>Burkholderiaceae</taxon>
        <taxon>Cupriavidus</taxon>
    </lineage>
</organism>
<dbReference type="InterPro" id="IPR014710">
    <property type="entry name" value="RmlC-like_jellyroll"/>
</dbReference>
<dbReference type="Proteomes" id="UP000255165">
    <property type="component" value="Unassembled WGS sequence"/>
</dbReference>
<gene>
    <name evidence="2" type="ORF">DN412_32340</name>
</gene>
<dbReference type="InterPro" id="IPR011051">
    <property type="entry name" value="RmlC_Cupin_sf"/>
</dbReference>
<sequence length="186" mass="21216">MQTNEEKKQDLRQLEYRPVRRIVTGTNAEGRSYIQSDGDAPNAFWEPGRPAAHVLWATGEARAIGDEPAPKGHKFPFHSSQGSILRVADFAPDSFYNQEELLKFLDESGVRDNNKPRHFWFHKTESLDYAIVLEGEIYAMMDEGEVLMRQGDILVQRATNHSWSNRSDKPCRMAFVLLDLVPGEPL</sequence>
<dbReference type="PANTHER" id="PTHR36156:SF2">
    <property type="entry name" value="CUPIN TYPE-2 DOMAIN-CONTAINING PROTEIN"/>
    <property type="match status" value="1"/>
</dbReference>